<evidence type="ECO:0000256" key="7">
    <source>
        <dbReference type="SAM" id="Phobius"/>
    </source>
</evidence>
<keyword evidence="6 7" id="KW-0472">Membrane</keyword>
<name>A0ABT4DBW5_9CLOT</name>
<evidence type="ECO:0000256" key="5">
    <source>
        <dbReference type="ARBA" id="ARBA00022989"/>
    </source>
</evidence>
<feature type="transmembrane region" description="Helical" evidence="7">
    <location>
        <begin position="48"/>
        <end position="68"/>
    </location>
</feature>
<evidence type="ECO:0000256" key="1">
    <source>
        <dbReference type="ARBA" id="ARBA00004651"/>
    </source>
</evidence>
<dbReference type="InterPro" id="IPR050171">
    <property type="entry name" value="MFS_Transporters"/>
</dbReference>
<organism evidence="9 10">
    <name type="scientific">Clostridium brassicae</name>
    <dbReference type="NCBI Taxonomy" id="2999072"/>
    <lineage>
        <taxon>Bacteria</taxon>
        <taxon>Bacillati</taxon>
        <taxon>Bacillota</taxon>
        <taxon>Clostridia</taxon>
        <taxon>Eubacteriales</taxon>
        <taxon>Clostridiaceae</taxon>
        <taxon>Clostridium</taxon>
    </lineage>
</organism>
<dbReference type="CDD" id="cd17472">
    <property type="entry name" value="MFS_YajR_like"/>
    <property type="match status" value="1"/>
</dbReference>
<feature type="transmembrane region" description="Helical" evidence="7">
    <location>
        <begin position="164"/>
        <end position="186"/>
    </location>
</feature>
<accession>A0ABT4DBW5</accession>
<dbReference type="SUPFAM" id="SSF103473">
    <property type="entry name" value="MFS general substrate transporter"/>
    <property type="match status" value="1"/>
</dbReference>
<feature type="transmembrane region" description="Helical" evidence="7">
    <location>
        <begin position="214"/>
        <end position="235"/>
    </location>
</feature>
<dbReference type="Proteomes" id="UP001144612">
    <property type="component" value="Unassembled WGS sequence"/>
</dbReference>
<protein>
    <submittedName>
        <fullName evidence="9">MFS transporter</fullName>
    </submittedName>
</protein>
<feature type="transmembrane region" description="Helical" evidence="7">
    <location>
        <begin position="12"/>
        <end position="36"/>
    </location>
</feature>
<feature type="transmembrane region" description="Helical" evidence="7">
    <location>
        <begin position="301"/>
        <end position="321"/>
    </location>
</feature>
<feature type="domain" description="Major facilitator superfamily (MFS) profile" evidence="8">
    <location>
        <begin position="13"/>
        <end position="389"/>
    </location>
</feature>
<proteinExistence type="predicted"/>
<feature type="transmembrane region" description="Helical" evidence="7">
    <location>
        <begin position="247"/>
        <end position="266"/>
    </location>
</feature>
<keyword evidence="4 7" id="KW-0812">Transmembrane</keyword>
<keyword evidence="5 7" id="KW-1133">Transmembrane helix</keyword>
<gene>
    <name evidence="9" type="ORF">OW729_14355</name>
</gene>
<feature type="transmembrane region" description="Helical" evidence="7">
    <location>
        <begin position="136"/>
        <end position="158"/>
    </location>
</feature>
<dbReference type="InterPro" id="IPR020846">
    <property type="entry name" value="MFS_dom"/>
</dbReference>
<sequence>MKKNVFTKEEYFLIIMLSLALGIRQMAMTLVMPFISTYSKTLINNTPALAGVALGIFGLTQAMFQIPYGILSDKIGNKKVMLVGLLQVILGLIIAYFSKDIYTFIFARALQGSGAIIGVGYSWIGGAVPETKRVRALSVLGVIIGFSAVVSFGVGPIIHKFLSLKQMFLICAILIFLCLIYILFFIKEERSNTVLASKSDIKKGIKILLKNKDFVKLNLAAFFNNFIMVSVFYFVPIYLDKITGINGMWKVFLPAVIIAVICMRISVKFVERGYSRQILITSFTTTLIGICFYFKKSSFVFILIGSILFMIGYICLSTIISSNANNIAEESNRGTANGIINSFQYIGSFIGSVMTGVLWCKSEFITLILMILISILGIITIFNCNFKHVQ</sequence>
<comment type="caution">
    <text evidence="9">The sequence shown here is derived from an EMBL/GenBank/DDBJ whole genome shotgun (WGS) entry which is preliminary data.</text>
</comment>
<dbReference type="Gene3D" id="1.20.1250.20">
    <property type="entry name" value="MFS general substrate transporter like domains"/>
    <property type="match status" value="1"/>
</dbReference>
<evidence type="ECO:0000259" key="8">
    <source>
        <dbReference type="PROSITE" id="PS50850"/>
    </source>
</evidence>
<feature type="transmembrane region" description="Helical" evidence="7">
    <location>
        <begin position="278"/>
        <end position="295"/>
    </location>
</feature>
<dbReference type="PROSITE" id="PS50850">
    <property type="entry name" value="MFS"/>
    <property type="match status" value="1"/>
</dbReference>
<evidence type="ECO:0000256" key="3">
    <source>
        <dbReference type="ARBA" id="ARBA00022475"/>
    </source>
</evidence>
<dbReference type="Pfam" id="PF07690">
    <property type="entry name" value="MFS_1"/>
    <property type="match status" value="1"/>
</dbReference>
<evidence type="ECO:0000256" key="6">
    <source>
        <dbReference type="ARBA" id="ARBA00023136"/>
    </source>
</evidence>
<feature type="transmembrane region" description="Helical" evidence="7">
    <location>
        <begin position="342"/>
        <end position="359"/>
    </location>
</feature>
<reference evidence="9" key="1">
    <citation type="submission" date="2022-12" db="EMBL/GenBank/DDBJ databases">
        <title>Clostridium sp. nov., isolated from industrial wastewater.</title>
        <authorList>
            <person name="Jiayan W."/>
        </authorList>
    </citation>
    <scope>NUCLEOTIDE SEQUENCE</scope>
    <source>
        <strain evidence="9">ZC22-4</strain>
    </source>
</reference>
<keyword evidence="10" id="KW-1185">Reference proteome</keyword>
<comment type="subcellular location">
    <subcellularLocation>
        <location evidence="1">Cell membrane</location>
        <topology evidence="1">Multi-pass membrane protein</topology>
    </subcellularLocation>
</comment>
<feature type="transmembrane region" description="Helical" evidence="7">
    <location>
        <begin position="365"/>
        <end position="386"/>
    </location>
</feature>
<dbReference type="PANTHER" id="PTHR23517">
    <property type="entry name" value="RESISTANCE PROTEIN MDTM, PUTATIVE-RELATED-RELATED"/>
    <property type="match status" value="1"/>
</dbReference>
<keyword evidence="3" id="KW-1003">Cell membrane</keyword>
<feature type="transmembrane region" description="Helical" evidence="7">
    <location>
        <begin position="80"/>
        <end position="98"/>
    </location>
</feature>
<keyword evidence="2" id="KW-0813">Transport</keyword>
<evidence type="ECO:0000256" key="2">
    <source>
        <dbReference type="ARBA" id="ARBA00022448"/>
    </source>
</evidence>
<evidence type="ECO:0000313" key="9">
    <source>
        <dbReference type="EMBL" id="MCY6959799.1"/>
    </source>
</evidence>
<dbReference type="InterPro" id="IPR011701">
    <property type="entry name" value="MFS"/>
</dbReference>
<evidence type="ECO:0000256" key="4">
    <source>
        <dbReference type="ARBA" id="ARBA00022692"/>
    </source>
</evidence>
<dbReference type="RefSeq" id="WP_268062236.1">
    <property type="nucleotide sequence ID" value="NZ_JAPQFJ010000016.1"/>
</dbReference>
<dbReference type="PANTHER" id="PTHR23517:SF2">
    <property type="entry name" value="MULTIDRUG RESISTANCE PROTEIN MDTH"/>
    <property type="match status" value="1"/>
</dbReference>
<dbReference type="EMBL" id="JAPQFJ010000016">
    <property type="protein sequence ID" value="MCY6959799.1"/>
    <property type="molecule type" value="Genomic_DNA"/>
</dbReference>
<evidence type="ECO:0000313" key="10">
    <source>
        <dbReference type="Proteomes" id="UP001144612"/>
    </source>
</evidence>
<dbReference type="InterPro" id="IPR036259">
    <property type="entry name" value="MFS_trans_sf"/>
</dbReference>
<feature type="transmembrane region" description="Helical" evidence="7">
    <location>
        <begin position="104"/>
        <end position="124"/>
    </location>
</feature>